<dbReference type="AlphaFoldDB" id="K6VMN5"/>
<dbReference type="Proteomes" id="UP000008495">
    <property type="component" value="Unassembled WGS sequence"/>
</dbReference>
<evidence type="ECO:0000313" key="4">
    <source>
        <dbReference type="Proteomes" id="UP000008495"/>
    </source>
</evidence>
<feature type="chain" id="PRO_5003895555" evidence="2">
    <location>
        <begin position="28"/>
        <end position="267"/>
    </location>
</feature>
<sequence>MPAPLRTIAVVAVASTTIAFGGSAAYAAPFENKPQDSAVKEMEEQGVTPVHDESGKLVGYSVKQDARETLDKLSEEIKREEKPKEIVKDLDDDSKKALEKVVEEVKTQDAKKNPAKDIRNESADQRKERLEKEKDEQQKALKEFDEKDKDAESKDVKEVLKAESAGDISEATFETQASKKGSNWWRVAKCTAAVGTFLAVTVFTTAKAAGMVAKIASLVKTHGIKAVAKLFTGGDGAGMGKIGAEIRDAVAKEKAAFQTMKSCFQKK</sequence>
<dbReference type="RefSeq" id="WP_006501376.1">
    <property type="nucleotide sequence ID" value="NZ_BAGZ01000001.1"/>
</dbReference>
<accession>K6VMN5</accession>
<evidence type="ECO:0000256" key="2">
    <source>
        <dbReference type="SAM" id="SignalP"/>
    </source>
</evidence>
<feature type="signal peptide" evidence="2">
    <location>
        <begin position="1"/>
        <end position="27"/>
    </location>
</feature>
<organism evidence="3 4">
    <name type="scientific">Austwickia chelonae NBRC 105200</name>
    <dbReference type="NCBI Taxonomy" id="1184607"/>
    <lineage>
        <taxon>Bacteria</taxon>
        <taxon>Bacillati</taxon>
        <taxon>Actinomycetota</taxon>
        <taxon>Actinomycetes</taxon>
        <taxon>Micrococcales</taxon>
        <taxon>Dermatophilaceae</taxon>
        <taxon>Austwickia</taxon>
    </lineage>
</organism>
<gene>
    <name evidence="3" type="ORF">AUCHE_01_01870</name>
</gene>
<keyword evidence="2" id="KW-0732">Signal</keyword>
<name>K6VMN5_9MICO</name>
<dbReference type="OrthoDB" id="9923765at2"/>
<evidence type="ECO:0000256" key="1">
    <source>
        <dbReference type="SAM" id="MobiDB-lite"/>
    </source>
</evidence>
<comment type="caution">
    <text evidence="3">The sequence shown here is derived from an EMBL/GenBank/DDBJ whole genome shotgun (WGS) entry which is preliminary data.</text>
</comment>
<feature type="region of interest" description="Disordered" evidence="1">
    <location>
        <begin position="104"/>
        <end position="153"/>
    </location>
</feature>
<protein>
    <submittedName>
        <fullName evidence="3">Uncharacterized protein</fullName>
    </submittedName>
</protein>
<evidence type="ECO:0000313" key="3">
    <source>
        <dbReference type="EMBL" id="GAB76625.1"/>
    </source>
</evidence>
<dbReference type="EMBL" id="BAGZ01000001">
    <property type="protein sequence ID" value="GAB76625.1"/>
    <property type="molecule type" value="Genomic_DNA"/>
</dbReference>
<keyword evidence="4" id="KW-1185">Reference proteome</keyword>
<reference evidence="3 4" key="1">
    <citation type="submission" date="2012-08" db="EMBL/GenBank/DDBJ databases">
        <title>Whole genome shotgun sequence of Austwickia chelonae NBRC 105200.</title>
        <authorList>
            <person name="Yoshida I."/>
            <person name="Hosoyama A."/>
            <person name="Tsuchikane K."/>
            <person name="Katsumata H."/>
            <person name="Ando Y."/>
            <person name="Ohji S."/>
            <person name="Hamada M."/>
            <person name="Tamura T."/>
            <person name="Yamazoe A."/>
            <person name="Yamazaki S."/>
            <person name="Fujita N."/>
        </authorList>
    </citation>
    <scope>NUCLEOTIDE SEQUENCE [LARGE SCALE GENOMIC DNA]</scope>
    <source>
        <strain evidence="3 4">NBRC 105200</strain>
    </source>
</reference>
<feature type="region of interest" description="Disordered" evidence="1">
    <location>
        <begin position="41"/>
        <end position="63"/>
    </location>
</feature>
<proteinExistence type="predicted"/>